<feature type="region of interest" description="Disordered" evidence="1">
    <location>
        <begin position="800"/>
        <end position="819"/>
    </location>
</feature>
<dbReference type="RefSeq" id="XP_031005637.1">
    <property type="nucleotide sequence ID" value="XM_031149407.1"/>
</dbReference>
<gene>
    <name evidence="3" type="ORF">LHYA1_G004448</name>
</gene>
<feature type="region of interest" description="Disordered" evidence="1">
    <location>
        <begin position="548"/>
        <end position="601"/>
    </location>
</feature>
<dbReference type="GO" id="GO:0006270">
    <property type="term" value="P:DNA replication initiation"/>
    <property type="evidence" value="ECO:0007669"/>
    <property type="project" value="InterPro"/>
</dbReference>
<name>A0A8H8R1U4_9HELO</name>
<evidence type="ECO:0000256" key="1">
    <source>
        <dbReference type="SAM" id="MobiDB-lite"/>
    </source>
</evidence>
<feature type="region of interest" description="Disordered" evidence="1">
    <location>
        <begin position="350"/>
        <end position="370"/>
    </location>
</feature>
<feature type="region of interest" description="Disordered" evidence="1">
    <location>
        <begin position="1"/>
        <end position="51"/>
    </location>
</feature>
<organism evidence="3 4">
    <name type="scientific">Lachnellula hyalina</name>
    <dbReference type="NCBI Taxonomy" id="1316788"/>
    <lineage>
        <taxon>Eukaryota</taxon>
        <taxon>Fungi</taxon>
        <taxon>Dikarya</taxon>
        <taxon>Ascomycota</taxon>
        <taxon>Pezizomycotina</taxon>
        <taxon>Leotiomycetes</taxon>
        <taxon>Helotiales</taxon>
        <taxon>Lachnaceae</taxon>
        <taxon>Lachnellula</taxon>
    </lineage>
</organism>
<feature type="compositionally biased region" description="Low complexity" evidence="1">
    <location>
        <begin position="558"/>
        <end position="570"/>
    </location>
</feature>
<dbReference type="Gene3D" id="1.20.58.2130">
    <property type="match status" value="1"/>
</dbReference>
<feature type="compositionally biased region" description="Polar residues" evidence="1">
    <location>
        <begin position="13"/>
        <end position="42"/>
    </location>
</feature>
<keyword evidence="4" id="KW-1185">Reference proteome</keyword>
<evidence type="ECO:0000313" key="3">
    <source>
        <dbReference type="EMBL" id="TVY26849.1"/>
    </source>
</evidence>
<dbReference type="PANTHER" id="PTHR28067:SF1">
    <property type="entry name" value="DNA REPLICATION REGULATOR SLD3"/>
    <property type="match status" value="1"/>
</dbReference>
<accession>A0A8H8R1U4</accession>
<protein>
    <recommendedName>
        <fullName evidence="2">DNA replication regulator Sld3 C-terminal domain-containing protein</fullName>
    </recommendedName>
</protein>
<feature type="compositionally biased region" description="Low complexity" evidence="1">
    <location>
        <begin position="770"/>
        <end position="779"/>
    </location>
</feature>
<dbReference type="AlphaFoldDB" id="A0A8H8R1U4"/>
<feature type="region of interest" description="Disordered" evidence="1">
    <location>
        <begin position="852"/>
        <end position="914"/>
    </location>
</feature>
<dbReference type="InterPro" id="IPR013948">
    <property type="entry name" value="DNA_replication_reg_Sld3_C"/>
</dbReference>
<dbReference type="GO" id="GO:0031261">
    <property type="term" value="C:DNA replication preinitiation complex"/>
    <property type="evidence" value="ECO:0007669"/>
    <property type="project" value="TreeGrafter"/>
</dbReference>
<dbReference type="Proteomes" id="UP000431533">
    <property type="component" value="Unassembled WGS sequence"/>
</dbReference>
<comment type="caution">
    <text evidence="3">The sequence shown here is derived from an EMBL/GenBank/DDBJ whole genome shotgun (WGS) entry which is preliminary data.</text>
</comment>
<proteinExistence type="predicted"/>
<feature type="region of interest" description="Disordered" evidence="1">
    <location>
        <begin position="704"/>
        <end position="742"/>
    </location>
</feature>
<feature type="compositionally biased region" description="Basic residues" evidence="1">
    <location>
        <begin position="354"/>
        <end position="366"/>
    </location>
</feature>
<evidence type="ECO:0000313" key="4">
    <source>
        <dbReference type="Proteomes" id="UP000431533"/>
    </source>
</evidence>
<sequence>MSSRDELPGSDASAKTLTRSGSGILTPVSDNSPNLSDGTSPGSKKRKRDGHSMEDLLKDRFVVKPYPSAVFIKPRTLQPLILLPRAHLPLASLDFTSSTNALPQSRLFEAHVKILELEERMGSQPMVLVARLDDGRTLYAVEREDRGLYVLCRLGSWVDLNQLKQAAVVLKQELPKGLERRDSIQQNTPVPLVTQESSKYSKKKRLAIEAIQSMVKRPSTGLLSESQLVAAELEPILDSQPAESTVEQPLVDDPVTRTAAEICDNVRTQYLEALYISKASLAYFAKGPLSRARAAFHLDYDSTLDMNDHVTFLESLVMSTTLIDKKYRDGVPECVSLIDIQDHSVDDAVEAASKPKKRKSNKKMKPGKNGLYPTEDTFIRRWWSSYDDEMESGAPGTSKDEMTKSRIAQLRIRETQLQIIVILEVLALQPLITGSGDVDGGLPSALPKGDIVEGKEKNTKAKKPDHFAMLIDVHIDRLCIWQSIQLESMKAPSGESQNNAGELGISTGSLTNGDSILRDFCVEVIAPFFSARLPDRCAVINRKLGGPVACSPPKPRLSKSSSFSGLSRPGAATKRPVPAKPRRSLHRVLTDDRERRSVSRGPERAISLMRSATMPTIPGLKRETSEAPSLSGIPFAESQTLAANRGGVLNSKQFSRREVDLGILAPDLNAKAKKKASIEAELKQAISALKRPNRELAGKDLVETAEKRSTSASHSRKSKKPIRNPLFQGVQISATPKTNRSTNVFAKSQPQEFPGYDGVPELHIAPSSSMSVVPQSVSRPSRESLQPRNPLFSSILATPTRRPLSASSKQIGGFRDINNTDQASFPPSSPLHMRRSSAQLFTVHDSAVKRPADFSTDQGILETPVRRRTEDKLQHSHPGPSPGGNKENVGAKVGIVNDESKSSGGGREDSIYKALGWDDEIDDLA</sequence>
<feature type="compositionally biased region" description="Basic and acidic residues" evidence="1">
    <location>
        <begin position="588"/>
        <end position="601"/>
    </location>
</feature>
<dbReference type="PANTHER" id="PTHR28067">
    <property type="entry name" value="DNA REPLICATION REGULATOR SLD3"/>
    <property type="match status" value="1"/>
</dbReference>
<dbReference type="GeneID" id="41984646"/>
<dbReference type="OrthoDB" id="5395343at2759"/>
<feature type="compositionally biased region" description="Polar residues" evidence="1">
    <location>
        <begin position="730"/>
        <end position="742"/>
    </location>
</feature>
<feature type="domain" description="DNA replication regulator Sld3 C-terminal" evidence="2">
    <location>
        <begin position="261"/>
        <end position="801"/>
    </location>
</feature>
<reference evidence="3 4" key="1">
    <citation type="submission" date="2018-05" db="EMBL/GenBank/DDBJ databases">
        <title>Genome sequencing and assembly of the regulated plant pathogen Lachnellula willkommii and related sister species for the development of diagnostic species identification markers.</title>
        <authorList>
            <person name="Giroux E."/>
            <person name="Bilodeau G."/>
        </authorList>
    </citation>
    <scope>NUCLEOTIDE SEQUENCE [LARGE SCALE GENOMIC DNA]</scope>
    <source>
        <strain evidence="3 4">CBS 185.66</strain>
    </source>
</reference>
<feature type="region of interest" description="Disordered" evidence="1">
    <location>
        <begin position="770"/>
        <end position="794"/>
    </location>
</feature>
<dbReference type="InterPro" id="IPR042511">
    <property type="entry name" value="Sld3"/>
</dbReference>
<dbReference type="EMBL" id="QGMH01000060">
    <property type="protein sequence ID" value="TVY26849.1"/>
    <property type="molecule type" value="Genomic_DNA"/>
</dbReference>
<feature type="compositionally biased region" description="Basic and acidic residues" evidence="1">
    <location>
        <begin position="898"/>
        <end position="911"/>
    </location>
</feature>
<evidence type="ECO:0000259" key="2">
    <source>
        <dbReference type="Pfam" id="PF08639"/>
    </source>
</evidence>
<dbReference type="Pfam" id="PF08639">
    <property type="entry name" value="Sld3_STD"/>
    <property type="match status" value="1"/>
</dbReference>
<feature type="compositionally biased region" description="Basic and acidic residues" evidence="1">
    <location>
        <begin position="864"/>
        <end position="874"/>
    </location>
</feature>